<dbReference type="InterPro" id="IPR037519">
    <property type="entry name" value="LITAF_fam"/>
</dbReference>
<keyword evidence="8" id="KW-1133">Transmembrane helix</keyword>
<evidence type="ECO:0000256" key="8">
    <source>
        <dbReference type="SAM" id="Phobius"/>
    </source>
</evidence>
<dbReference type="Pfam" id="PF10601">
    <property type="entry name" value="zf-LITAF-like"/>
    <property type="match status" value="1"/>
</dbReference>
<evidence type="ECO:0000313" key="10">
    <source>
        <dbReference type="Proteomes" id="UP000695000"/>
    </source>
</evidence>
<dbReference type="SMART" id="SM00714">
    <property type="entry name" value="LITAF"/>
    <property type="match status" value="1"/>
</dbReference>
<keyword evidence="5" id="KW-0479">Metal-binding</keyword>
<comment type="similarity">
    <text evidence="4">Belongs to the CDIP1/LITAF family.</text>
</comment>
<evidence type="ECO:0000259" key="9">
    <source>
        <dbReference type="PROSITE" id="PS51837"/>
    </source>
</evidence>
<sequence>MSKQAPPPPYYQPNAPAPIPQVHVMSNFGPDPQRCVCPSCHAEVLTSMKTQATTKTHLMALLLCLFMCIPCVCVPYCMDSCQNRNHYCPNCQAYLGKYES</sequence>
<accession>A0ABM1MNP9</accession>
<evidence type="ECO:0000256" key="7">
    <source>
        <dbReference type="ARBA" id="ARBA00023136"/>
    </source>
</evidence>
<gene>
    <name evidence="11" type="primary">LOC108562395</name>
</gene>
<keyword evidence="7 8" id="KW-0472">Membrane</keyword>
<protein>
    <submittedName>
        <fullName evidence="11">Lipopolysaccharide-induced tumor necrosis factor-alpha factor homolog</fullName>
    </submittedName>
</protein>
<keyword evidence="6" id="KW-0862">Zinc</keyword>
<evidence type="ECO:0000256" key="2">
    <source>
        <dbReference type="ARBA" id="ARBA00004481"/>
    </source>
</evidence>
<evidence type="ECO:0000256" key="4">
    <source>
        <dbReference type="ARBA" id="ARBA00005975"/>
    </source>
</evidence>
<keyword evidence="8" id="KW-0812">Transmembrane</keyword>
<evidence type="ECO:0000256" key="6">
    <source>
        <dbReference type="ARBA" id="ARBA00022833"/>
    </source>
</evidence>
<dbReference type="PROSITE" id="PS51837">
    <property type="entry name" value="LITAF"/>
    <property type="match status" value="1"/>
</dbReference>
<evidence type="ECO:0000256" key="5">
    <source>
        <dbReference type="ARBA" id="ARBA00022723"/>
    </source>
</evidence>
<evidence type="ECO:0000256" key="3">
    <source>
        <dbReference type="ARBA" id="ARBA00004630"/>
    </source>
</evidence>
<organism evidence="10 11">
    <name type="scientific">Nicrophorus vespilloides</name>
    <name type="common">Boreal carrion beetle</name>
    <dbReference type="NCBI Taxonomy" id="110193"/>
    <lineage>
        <taxon>Eukaryota</taxon>
        <taxon>Metazoa</taxon>
        <taxon>Ecdysozoa</taxon>
        <taxon>Arthropoda</taxon>
        <taxon>Hexapoda</taxon>
        <taxon>Insecta</taxon>
        <taxon>Pterygota</taxon>
        <taxon>Neoptera</taxon>
        <taxon>Endopterygota</taxon>
        <taxon>Coleoptera</taxon>
        <taxon>Polyphaga</taxon>
        <taxon>Staphyliniformia</taxon>
        <taxon>Silphidae</taxon>
        <taxon>Nicrophorinae</taxon>
        <taxon>Nicrophorus</taxon>
    </lineage>
</organism>
<keyword evidence="10" id="KW-1185">Reference proteome</keyword>
<evidence type="ECO:0000256" key="1">
    <source>
        <dbReference type="ARBA" id="ARBA00004414"/>
    </source>
</evidence>
<dbReference type="GeneID" id="108562395"/>
<dbReference type="Proteomes" id="UP000695000">
    <property type="component" value="Unplaced"/>
</dbReference>
<evidence type="ECO:0000313" key="11">
    <source>
        <dbReference type="RefSeq" id="XP_017776199.1"/>
    </source>
</evidence>
<reference evidence="11" key="1">
    <citation type="submission" date="2025-08" db="UniProtKB">
        <authorList>
            <consortium name="RefSeq"/>
        </authorList>
    </citation>
    <scope>IDENTIFICATION</scope>
    <source>
        <tissue evidence="11">Whole Larva</tissue>
    </source>
</reference>
<name>A0ABM1MNP9_NICVS</name>
<comment type="subcellular location">
    <subcellularLocation>
        <location evidence="2">Endosome membrane</location>
        <topology evidence="2">Peripheral membrane protein</topology>
    </subcellularLocation>
    <subcellularLocation>
        <location evidence="1">Late endosome membrane</location>
    </subcellularLocation>
    <subcellularLocation>
        <location evidence="3">Lysosome membrane</location>
        <topology evidence="3">Peripheral membrane protein</topology>
        <orientation evidence="3">Cytoplasmic side</orientation>
    </subcellularLocation>
</comment>
<proteinExistence type="inferred from homology"/>
<dbReference type="InterPro" id="IPR006629">
    <property type="entry name" value="LITAF"/>
</dbReference>
<feature type="domain" description="LITAF" evidence="9">
    <location>
        <begin position="17"/>
        <end position="100"/>
    </location>
</feature>
<feature type="transmembrane region" description="Helical" evidence="8">
    <location>
        <begin position="58"/>
        <end position="77"/>
    </location>
</feature>
<dbReference type="PANTHER" id="PTHR23292:SF14">
    <property type="entry name" value="FI16615P1-RELATED"/>
    <property type="match status" value="1"/>
</dbReference>
<dbReference type="PANTHER" id="PTHR23292">
    <property type="entry name" value="LIPOPOLYSACCHARIDE-INDUCED TUMOR NECROSIS FACTOR-ALPHA FACTOR"/>
    <property type="match status" value="1"/>
</dbReference>
<dbReference type="RefSeq" id="XP_017776199.1">
    <property type="nucleotide sequence ID" value="XM_017920710.1"/>
</dbReference>